<evidence type="ECO:0000259" key="5">
    <source>
        <dbReference type="PROSITE" id="PS50893"/>
    </source>
</evidence>
<evidence type="ECO:0000313" key="7">
    <source>
        <dbReference type="Proteomes" id="UP000192611"/>
    </source>
</evidence>
<dbReference type="FunFam" id="3.40.50.300:FF:000032">
    <property type="entry name" value="Export ABC transporter ATP-binding protein"/>
    <property type="match status" value="1"/>
</dbReference>
<evidence type="ECO:0000313" key="6">
    <source>
        <dbReference type="EMBL" id="OQX90837.1"/>
    </source>
</evidence>
<dbReference type="InterPro" id="IPR015854">
    <property type="entry name" value="ABC_transpr_LolD-like"/>
</dbReference>
<dbReference type="GO" id="GO:0016887">
    <property type="term" value="F:ATP hydrolysis activity"/>
    <property type="evidence" value="ECO:0007669"/>
    <property type="project" value="InterPro"/>
</dbReference>
<comment type="similarity">
    <text evidence="1">Belongs to the ABC transporter superfamily.</text>
</comment>
<keyword evidence="4 6" id="KW-0067">ATP-binding</keyword>
<dbReference type="InterPro" id="IPR003593">
    <property type="entry name" value="AAA+_ATPase"/>
</dbReference>
<dbReference type="GO" id="GO:0005886">
    <property type="term" value="C:plasma membrane"/>
    <property type="evidence" value="ECO:0007669"/>
    <property type="project" value="TreeGrafter"/>
</dbReference>
<dbReference type="InterPro" id="IPR017871">
    <property type="entry name" value="ABC_transporter-like_CS"/>
</dbReference>
<dbReference type="PROSITE" id="PS50893">
    <property type="entry name" value="ABC_TRANSPORTER_2"/>
    <property type="match status" value="1"/>
</dbReference>
<feature type="domain" description="ABC transporter" evidence="5">
    <location>
        <begin position="8"/>
        <end position="236"/>
    </location>
</feature>
<proteinExistence type="inferred from homology"/>
<dbReference type="Proteomes" id="UP000192611">
    <property type="component" value="Unassembled WGS sequence"/>
</dbReference>
<keyword evidence="2" id="KW-0813">Transport</keyword>
<evidence type="ECO:0000256" key="2">
    <source>
        <dbReference type="ARBA" id="ARBA00022448"/>
    </source>
</evidence>
<dbReference type="GO" id="GO:0098796">
    <property type="term" value="C:membrane protein complex"/>
    <property type="evidence" value="ECO:0007669"/>
    <property type="project" value="UniProtKB-ARBA"/>
</dbReference>
<name>A0A1W9S2I0_9BACT</name>
<dbReference type="EMBL" id="NATQ01000025">
    <property type="protein sequence ID" value="OQX90837.1"/>
    <property type="molecule type" value="Genomic_DNA"/>
</dbReference>
<dbReference type="SUPFAM" id="SSF52540">
    <property type="entry name" value="P-loop containing nucleoside triphosphate hydrolases"/>
    <property type="match status" value="1"/>
</dbReference>
<dbReference type="PROSITE" id="PS00211">
    <property type="entry name" value="ABC_TRANSPORTER_1"/>
    <property type="match status" value="1"/>
</dbReference>
<dbReference type="InterPro" id="IPR027417">
    <property type="entry name" value="P-loop_NTPase"/>
</dbReference>
<accession>A0A1W9S2I0</accession>
<evidence type="ECO:0000256" key="3">
    <source>
        <dbReference type="ARBA" id="ARBA00022741"/>
    </source>
</evidence>
<sequence length="236" mass="25612">MSENNTVLKAMGIHRIFPSGMTELHVLKGVDFELKRGEVVSLLGSSGSGKSTLLHILAGLDTPTDGTVMWGDTNIFALKDRVRSYLRNANLGFIFQFHHLFPELTALENVMLPLLIGGSDKSAARKKAEGLLERFGLSDRAEHFPSQLSGGEAQRVAVARAIVSEPQILLADEPSGNLDSENKRILHGMLLDISAQFGTAILIATHNIELAMITQRILYLTDGRLSDRSPSGGIVV</sequence>
<reference evidence="7" key="1">
    <citation type="submission" date="2017-03" db="EMBL/GenBank/DDBJ databases">
        <title>Novel pathways for hydrocarbon cycling and metabolic interdependencies in hydrothermal sediment communities.</title>
        <authorList>
            <person name="Dombrowski N."/>
            <person name="Seitz K."/>
            <person name="Teske A."/>
            <person name="Baker B."/>
        </authorList>
    </citation>
    <scope>NUCLEOTIDE SEQUENCE [LARGE SCALE GENOMIC DNA]</scope>
</reference>
<dbReference type="SMART" id="SM00382">
    <property type="entry name" value="AAA"/>
    <property type="match status" value="1"/>
</dbReference>
<comment type="caution">
    <text evidence="6">The sequence shown here is derived from an EMBL/GenBank/DDBJ whole genome shotgun (WGS) entry which is preliminary data.</text>
</comment>
<evidence type="ECO:0000256" key="4">
    <source>
        <dbReference type="ARBA" id="ARBA00022840"/>
    </source>
</evidence>
<dbReference type="GO" id="GO:0005524">
    <property type="term" value="F:ATP binding"/>
    <property type="evidence" value="ECO:0007669"/>
    <property type="project" value="UniProtKB-KW"/>
</dbReference>
<dbReference type="InterPro" id="IPR017911">
    <property type="entry name" value="MacB-like_ATP-bd"/>
</dbReference>
<dbReference type="Pfam" id="PF00005">
    <property type="entry name" value="ABC_tran"/>
    <property type="match status" value="1"/>
</dbReference>
<keyword evidence="3" id="KW-0547">Nucleotide-binding</keyword>
<dbReference type="Gene3D" id="3.40.50.300">
    <property type="entry name" value="P-loop containing nucleotide triphosphate hydrolases"/>
    <property type="match status" value="1"/>
</dbReference>
<evidence type="ECO:0000256" key="1">
    <source>
        <dbReference type="ARBA" id="ARBA00005417"/>
    </source>
</evidence>
<dbReference type="PANTHER" id="PTHR24220:SF689">
    <property type="entry name" value="LIPOPROTEIN-RELEASING SYSTEM ATP-BINDING PROTEIN LOLD"/>
    <property type="match status" value="1"/>
</dbReference>
<dbReference type="CDD" id="cd03255">
    <property type="entry name" value="ABC_MJ0796_LolCDE_FtsE"/>
    <property type="match status" value="1"/>
</dbReference>
<organism evidence="6 7">
    <name type="scientific">Candidatus Coatesbacteria bacterium 4484_99</name>
    <dbReference type="NCBI Taxonomy" id="1970774"/>
    <lineage>
        <taxon>Bacteria</taxon>
        <taxon>Candidatus Coatesiibacteriota</taxon>
    </lineage>
</organism>
<dbReference type="GO" id="GO:0022857">
    <property type="term" value="F:transmembrane transporter activity"/>
    <property type="evidence" value="ECO:0007669"/>
    <property type="project" value="TreeGrafter"/>
</dbReference>
<dbReference type="PANTHER" id="PTHR24220">
    <property type="entry name" value="IMPORT ATP-BINDING PROTEIN"/>
    <property type="match status" value="1"/>
</dbReference>
<dbReference type="AlphaFoldDB" id="A0A1W9S2I0"/>
<gene>
    <name evidence="6" type="ORF">B6D57_01910</name>
</gene>
<protein>
    <submittedName>
        <fullName evidence="6">Lipoprotein ABC transporter ATP-binding protein</fullName>
    </submittedName>
</protein>
<keyword evidence="6" id="KW-0449">Lipoprotein</keyword>
<dbReference type="InterPro" id="IPR003439">
    <property type="entry name" value="ABC_transporter-like_ATP-bd"/>
</dbReference>